<evidence type="ECO:0000256" key="13">
    <source>
        <dbReference type="SAM" id="Phobius"/>
    </source>
</evidence>
<dbReference type="Pfam" id="PF02518">
    <property type="entry name" value="HATPase_c"/>
    <property type="match status" value="1"/>
</dbReference>
<feature type="transmembrane region" description="Helical" evidence="13">
    <location>
        <begin position="148"/>
        <end position="175"/>
    </location>
</feature>
<dbReference type="InterPro" id="IPR004358">
    <property type="entry name" value="Sig_transdc_His_kin-like_C"/>
</dbReference>
<dbReference type="InterPro" id="IPR036890">
    <property type="entry name" value="HATPase_C_sf"/>
</dbReference>
<sequence>MNTLRMRLLIAIGASFALFWTMSSVFTLVNLRGEFRDALDERLAASATMVAALIADAPQLALRGGAPPAGVVPALSDTASVACEISLYRGGVIGKTSNSPARLGAVTPGFHTRTIDGVTWRSYTIEKHGFRITTADRVERRQQLFRNIAMATFVPFIVAMFATLAALGLAIRVGLRPLERIRHALASRDPDTLHPLEAQRLPQELLPLVSTVNGLLATVERAIARERRFTGDAAHELRTPLTAVKTHLQVARMSVDPAGIATALEHAEHGVRRLQSTIDQLLVLARVEGAAAFADDERLDAGAIAQHAIAQLPPAQAQRVRIRNDAGSAVPRLPSALAVTALRNILDNAFRHGSHVDDVLLDLVAANGRVLFIVTDDGPGISEDDLAKARQRFWRKGSGHGSGLGLSIVEAIAARYGGSLSLARSVSRGLRVEIAFPAL</sequence>
<dbReference type="PROSITE" id="PS50885">
    <property type="entry name" value="HAMP"/>
    <property type="match status" value="1"/>
</dbReference>
<gene>
    <name evidence="16" type="ORF">CR105_22780</name>
</gene>
<dbReference type="AlphaFoldDB" id="A0A2G8TAG7"/>
<dbReference type="RefSeq" id="WP_099792521.1">
    <property type="nucleotide sequence ID" value="NZ_JBHLYV010000030.1"/>
</dbReference>
<dbReference type="Gene3D" id="3.30.565.10">
    <property type="entry name" value="Histidine kinase-like ATPase, C-terminal domain"/>
    <property type="match status" value="1"/>
</dbReference>
<keyword evidence="7" id="KW-0547">Nucleotide-binding</keyword>
<keyword evidence="5" id="KW-0808">Transferase</keyword>
<evidence type="ECO:0000256" key="4">
    <source>
        <dbReference type="ARBA" id="ARBA00022553"/>
    </source>
</evidence>
<dbReference type="Proteomes" id="UP000230390">
    <property type="component" value="Unassembled WGS sequence"/>
</dbReference>
<keyword evidence="6 13" id="KW-0812">Transmembrane</keyword>
<evidence type="ECO:0000256" key="12">
    <source>
        <dbReference type="ARBA" id="ARBA00023136"/>
    </source>
</evidence>
<dbReference type="Pfam" id="PF08521">
    <property type="entry name" value="2CSK_N"/>
    <property type="match status" value="1"/>
</dbReference>
<dbReference type="OrthoDB" id="8583694at2"/>
<dbReference type="InterPro" id="IPR005467">
    <property type="entry name" value="His_kinase_dom"/>
</dbReference>
<evidence type="ECO:0000256" key="9">
    <source>
        <dbReference type="ARBA" id="ARBA00022840"/>
    </source>
</evidence>
<dbReference type="PROSITE" id="PS50109">
    <property type="entry name" value="HIS_KIN"/>
    <property type="match status" value="1"/>
</dbReference>
<evidence type="ECO:0000259" key="15">
    <source>
        <dbReference type="PROSITE" id="PS50885"/>
    </source>
</evidence>
<dbReference type="SMART" id="SM00388">
    <property type="entry name" value="HisKA"/>
    <property type="match status" value="1"/>
</dbReference>
<keyword evidence="17" id="KW-1185">Reference proteome</keyword>
<keyword evidence="10 13" id="KW-1133">Transmembrane helix</keyword>
<reference evidence="16 17" key="1">
    <citation type="submission" date="2017-10" db="EMBL/GenBank/DDBJ databases">
        <title>Massilia psychrophilum sp. nov., a novel purple-pigmented bacterium isolated from Tianshan glacier, Xinjiang Municipality, China.</title>
        <authorList>
            <person name="Wang H."/>
        </authorList>
    </citation>
    <scope>NUCLEOTIDE SEQUENCE [LARGE SCALE GENOMIC DNA]</scope>
    <source>
        <strain evidence="16 17">JCM 30074</strain>
    </source>
</reference>
<keyword evidence="11" id="KW-0902">Two-component regulatory system</keyword>
<proteinExistence type="predicted"/>
<evidence type="ECO:0000313" key="16">
    <source>
        <dbReference type="EMBL" id="PIL42678.1"/>
    </source>
</evidence>
<evidence type="ECO:0000256" key="1">
    <source>
        <dbReference type="ARBA" id="ARBA00000085"/>
    </source>
</evidence>
<keyword evidence="8 16" id="KW-0418">Kinase</keyword>
<organism evidence="16 17">
    <name type="scientific">Massilia eurypsychrophila</name>
    <dbReference type="NCBI Taxonomy" id="1485217"/>
    <lineage>
        <taxon>Bacteria</taxon>
        <taxon>Pseudomonadati</taxon>
        <taxon>Pseudomonadota</taxon>
        <taxon>Betaproteobacteria</taxon>
        <taxon>Burkholderiales</taxon>
        <taxon>Oxalobacteraceae</taxon>
        <taxon>Telluria group</taxon>
        <taxon>Massilia</taxon>
    </lineage>
</organism>
<dbReference type="SUPFAM" id="SSF47384">
    <property type="entry name" value="Homodimeric domain of signal transducing histidine kinase"/>
    <property type="match status" value="1"/>
</dbReference>
<dbReference type="InterPro" id="IPR003661">
    <property type="entry name" value="HisK_dim/P_dom"/>
</dbReference>
<dbReference type="PANTHER" id="PTHR45436">
    <property type="entry name" value="SENSOR HISTIDINE KINASE YKOH"/>
    <property type="match status" value="1"/>
</dbReference>
<dbReference type="InterPro" id="IPR013727">
    <property type="entry name" value="2CSK_N"/>
</dbReference>
<dbReference type="EMBL" id="PDOC01000022">
    <property type="protein sequence ID" value="PIL42678.1"/>
    <property type="molecule type" value="Genomic_DNA"/>
</dbReference>
<dbReference type="InterPro" id="IPR050428">
    <property type="entry name" value="TCS_sensor_his_kinase"/>
</dbReference>
<dbReference type="GO" id="GO:0005524">
    <property type="term" value="F:ATP binding"/>
    <property type="evidence" value="ECO:0007669"/>
    <property type="project" value="UniProtKB-KW"/>
</dbReference>
<dbReference type="GO" id="GO:0005886">
    <property type="term" value="C:plasma membrane"/>
    <property type="evidence" value="ECO:0007669"/>
    <property type="project" value="TreeGrafter"/>
</dbReference>
<comment type="subcellular location">
    <subcellularLocation>
        <location evidence="2">Membrane</location>
        <topology evidence="2">Multi-pass membrane protein</topology>
    </subcellularLocation>
</comment>
<dbReference type="InterPro" id="IPR003660">
    <property type="entry name" value="HAMP_dom"/>
</dbReference>
<evidence type="ECO:0000256" key="5">
    <source>
        <dbReference type="ARBA" id="ARBA00022679"/>
    </source>
</evidence>
<evidence type="ECO:0000256" key="10">
    <source>
        <dbReference type="ARBA" id="ARBA00022989"/>
    </source>
</evidence>
<dbReference type="Pfam" id="PF00512">
    <property type="entry name" value="HisKA"/>
    <property type="match status" value="1"/>
</dbReference>
<dbReference type="GO" id="GO:0000155">
    <property type="term" value="F:phosphorelay sensor kinase activity"/>
    <property type="evidence" value="ECO:0007669"/>
    <property type="project" value="InterPro"/>
</dbReference>
<name>A0A2G8TAG7_9BURK</name>
<dbReference type="PANTHER" id="PTHR45436:SF14">
    <property type="entry name" value="SENSOR PROTEIN QSEC"/>
    <property type="match status" value="1"/>
</dbReference>
<evidence type="ECO:0000256" key="7">
    <source>
        <dbReference type="ARBA" id="ARBA00022741"/>
    </source>
</evidence>
<dbReference type="InterPro" id="IPR036097">
    <property type="entry name" value="HisK_dim/P_sf"/>
</dbReference>
<evidence type="ECO:0000256" key="11">
    <source>
        <dbReference type="ARBA" id="ARBA00023012"/>
    </source>
</evidence>
<protein>
    <recommendedName>
        <fullName evidence="3">histidine kinase</fullName>
        <ecNumber evidence="3">2.7.13.3</ecNumber>
    </recommendedName>
</protein>
<dbReference type="CDD" id="cd00082">
    <property type="entry name" value="HisKA"/>
    <property type="match status" value="1"/>
</dbReference>
<accession>A0A2G8TAG7</accession>
<dbReference type="Gene3D" id="1.10.287.130">
    <property type="match status" value="1"/>
</dbReference>
<comment type="catalytic activity">
    <reaction evidence="1">
        <text>ATP + protein L-histidine = ADP + protein N-phospho-L-histidine.</text>
        <dbReference type="EC" id="2.7.13.3"/>
    </reaction>
</comment>
<evidence type="ECO:0000256" key="3">
    <source>
        <dbReference type="ARBA" id="ARBA00012438"/>
    </source>
</evidence>
<evidence type="ECO:0000313" key="17">
    <source>
        <dbReference type="Proteomes" id="UP000230390"/>
    </source>
</evidence>
<evidence type="ECO:0000259" key="14">
    <source>
        <dbReference type="PROSITE" id="PS50109"/>
    </source>
</evidence>
<comment type="caution">
    <text evidence="16">The sequence shown here is derived from an EMBL/GenBank/DDBJ whole genome shotgun (WGS) entry which is preliminary data.</text>
</comment>
<feature type="domain" description="Histidine kinase" evidence="14">
    <location>
        <begin position="232"/>
        <end position="439"/>
    </location>
</feature>
<dbReference type="InterPro" id="IPR003594">
    <property type="entry name" value="HATPase_dom"/>
</dbReference>
<dbReference type="CDD" id="cd00075">
    <property type="entry name" value="HATPase"/>
    <property type="match status" value="1"/>
</dbReference>
<dbReference type="SUPFAM" id="SSF55874">
    <property type="entry name" value="ATPase domain of HSP90 chaperone/DNA topoisomerase II/histidine kinase"/>
    <property type="match status" value="1"/>
</dbReference>
<dbReference type="EC" id="2.7.13.3" evidence="3"/>
<evidence type="ECO:0000256" key="8">
    <source>
        <dbReference type="ARBA" id="ARBA00022777"/>
    </source>
</evidence>
<evidence type="ECO:0000256" key="6">
    <source>
        <dbReference type="ARBA" id="ARBA00022692"/>
    </source>
</evidence>
<keyword evidence="12 13" id="KW-0472">Membrane</keyword>
<keyword evidence="9" id="KW-0067">ATP-binding</keyword>
<keyword evidence="4" id="KW-0597">Phosphoprotein</keyword>
<feature type="domain" description="HAMP" evidence="15">
    <location>
        <begin position="172"/>
        <end position="224"/>
    </location>
</feature>
<dbReference type="SMART" id="SM00387">
    <property type="entry name" value="HATPase_c"/>
    <property type="match status" value="1"/>
</dbReference>
<evidence type="ECO:0000256" key="2">
    <source>
        <dbReference type="ARBA" id="ARBA00004141"/>
    </source>
</evidence>
<dbReference type="PRINTS" id="PR00344">
    <property type="entry name" value="BCTRLSENSOR"/>
</dbReference>